<accession>A0A1Q5T2Z8</accession>
<dbReference type="AlphaFoldDB" id="A0A1Q5T2Z8"/>
<comment type="caution">
    <text evidence="2">The sequence shown here is derived from an EMBL/GenBank/DDBJ whole genome shotgun (WGS) entry which is preliminary data.</text>
</comment>
<dbReference type="EMBL" id="MNBE01000719">
    <property type="protein sequence ID" value="OKO94596.1"/>
    <property type="molecule type" value="Genomic_DNA"/>
</dbReference>
<evidence type="ECO:0000256" key="1">
    <source>
        <dbReference type="SAM" id="MobiDB-lite"/>
    </source>
</evidence>
<organism evidence="2 3">
    <name type="scientific">Penicillium subrubescens</name>
    <dbReference type="NCBI Taxonomy" id="1316194"/>
    <lineage>
        <taxon>Eukaryota</taxon>
        <taxon>Fungi</taxon>
        <taxon>Dikarya</taxon>
        <taxon>Ascomycota</taxon>
        <taxon>Pezizomycotina</taxon>
        <taxon>Eurotiomycetes</taxon>
        <taxon>Eurotiomycetidae</taxon>
        <taxon>Eurotiales</taxon>
        <taxon>Aspergillaceae</taxon>
        <taxon>Penicillium</taxon>
    </lineage>
</organism>
<protein>
    <submittedName>
        <fullName evidence="2">Uncharacterized protein</fullName>
    </submittedName>
</protein>
<reference evidence="2 3" key="1">
    <citation type="submission" date="2016-10" db="EMBL/GenBank/DDBJ databases">
        <title>Genome sequence of the ascomycete fungus Penicillium subrubescens.</title>
        <authorList>
            <person name="De Vries R.P."/>
            <person name="Peng M."/>
            <person name="Dilokpimol A."/>
            <person name="Hilden K."/>
            <person name="Makela M.R."/>
            <person name="Grigoriev I."/>
            <person name="Riley R."/>
            <person name="Granchi Z."/>
        </authorList>
    </citation>
    <scope>NUCLEOTIDE SEQUENCE [LARGE SCALE GENOMIC DNA]</scope>
    <source>
        <strain evidence="2 3">CBS 132785</strain>
    </source>
</reference>
<proteinExistence type="predicted"/>
<evidence type="ECO:0000313" key="2">
    <source>
        <dbReference type="EMBL" id="OKO94596.1"/>
    </source>
</evidence>
<keyword evidence="3" id="KW-1185">Reference proteome</keyword>
<feature type="compositionally biased region" description="Polar residues" evidence="1">
    <location>
        <begin position="56"/>
        <end position="69"/>
    </location>
</feature>
<gene>
    <name evidence="2" type="ORF">PENSUB_11863</name>
</gene>
<name>A0A1Q5T2Z8_9EURO</name>
<dbReference type="Proteomes" id="UP000186955">
    <property type="component" value="Unassembled WGS sequence"/>
</dbReference>
<feature type="region of interest" description="Disordered" evidence="1">
    <location>
        <begin position="1"/>
        <end position="73"/>
    </location>
</feature>
<feature type="compositionally biased region" description="Low complexity" evidence="1">
    <location>
        <begin position="37"/>
        <end position="55"/>
    </location>
</feature>
<dbReference type="STRING" id="1316194.A0A1Q5T2Z8"/>
<sequence length="249" mass="27500">MRSSQRKYRSPAVSRHPPITPGASGSKTRNAAREPSRSSAAPRSSFPRPSSSSSRQMRTTYQTTDTPNEAEQYDCDEDDLGHVIAAIDMKDYGTVGCAYYSAEDEKLYLLGDSRSGGMEAIDAYTLSYLPYQVDVRPTQEFSFSNAQNSLVALDMSSSHEERIRFFVPSTGIDGPEEISAEDMGFSLSEGRLLHISSSVDMENPVSIGCAGAVLTHLQRRRATETSIGPMDDCPFKVRYLEMFSLRDSM</sequence>
<evidence type="ECO:0000313" key="3">
    <source>
        <dbReference type="Proteomes" id="UP000186955"/>
    </source>
</evidence>